<gene>
    <name evidence="1" type="ORF">K3G42_017786</name>
</gene>
<dbReference type="EMBL" id="CM037616">
    <property type="protein sequence ID" value="KAH7991978.1"/>
    <property type="molecule type" value="Genomic_DNA"/>
</dbReference>
<accession>A0ACB8EHP1</accession>
<protein>
    <submittedName>
        <fullName evidence="1">Uncharacterized protein</fullName>
    </submittedName>
</protein>
<name>A0ACB8EHP1_9SAUR</name>
<dbReference type="Proteomes" id="UP000827872">
    <property type="component" value="Linkage Group LG03"/>
</dbReference>
<organism evidence="1 2">
    <name type="scientific">Sphaerodactylus townsendi</name>
    <dbReference type="NCBI Taxonomy" id="933632"/>
    <lineage>
        <taxon>Eukaryota</taxon>
        <taxon>Metazoa</taxon>
        <taxon>Chordata</taxon>
        <taxon>Craniata</taxon>
        <taxon>Vertebrata</taxon>
        <taxon>Euteleostomi</taxon>
        <taxon>Lepidosauria</taxon>
        <taxon>Squamata</taxon>
        <taxon>Bifurcata</taxon>
        <taxon>Gekkota</taxon>
        <taxon>Sphaerodactylidae</taxon>
        <taxon>Sphaerodactylus</taxon>
    </lineage>
</organism>
<proteinExistence type="predicted"/>
<reference evidence="1" key="1">
    <citation type="submission" date="2021-08" db="EMBL/GenBank/DDBJ databases">
        <title>The first chromosome-level gecko genome reveals the dynamic sex chromosomes of Neotropical dwarf geckos (Sphaerodactylidae: Sphaerodactylus).</title>
        <authorList>
            <person name="Pinto B.J."/>
            <person name="Keating S.E."/>
            <person name="Gamble T."/>
        </authorList>
    </citation>
    <scope>NUCLEOTIDE SEQUENCE</scope>
    <source>
        <strain evidence="1">TG3544</strain>
    </source>
</reference>
<evidence type="ECO:0000313" key="1">
    <source>
        <dbReference type="EMBL" id="KAH7991978.1"/>
    </source>
</evidence>
<keyword evidence="2" id="KW-1185">Reference proteome</keyword>
<evidence type="ECO:0000313" key="2">
    <source>
        <dbReference type="Proteomes" id="UP000827872"/>
    </source>
</evidence>
<comment type="caution">
    <text evidence="1">The sequence shown here is derived from an EMBL/GenBank/DDBJ whole genome shotgun (WGS) entry which is preliminary data.</text>
</comment>
<sequence>MVLRLPDWAQTEAAGRGGRGGNGRRFSFFLCQGCHHVLAHHLAAYVGSVLEEPRGNLGSRSLQGAENQHEPKWDVDMQNEFIKNLRFILSPTCLPLVVSEEVFHLSDHFLSVGLEFIEKVGIMLVKRVLPSTWEWCATNILFVAFSRDSGAQIIDLMMLVIDVTKGMQTQSAECLVIGQIACQKMIVVLNKTDLLPEEKRQAVIEKMAKKMQKTLENTKFCGCPIVPVAAKPGGPEAPETVTPIGVSELIEVLKSEAYLPKRDPSGSFLMAIDHCFSIKGQGTVMTGTILSGCVSIGDNVEIPALKPTNFSWLASWESKKSLWKTLYGTVQPLTWYY</sequence>